<dbReference type="Proteomes" id="UP000549009">
    <property type="component" value="Unassembled WGS sequence"/>
</dbReference>
<gene>
    <name evidence="2" type="ORF">FHS40_007096</name>
</gene>
<name>A0A7W8B2I6_STRST</name>
<keyword evidence="3" id="KW-1185">Reference proteome</keyword>
<feature type="domain" description="HTH marR-type" evidence="1">
    <location>
        <begin position="16"/>
        <end position="151"/>
    </location>
</feature>
<dbReference type="PANTHER" id="PTHR33164">
    <property type="entry name" value="TRANSCRIPTIONAL REGULATOR, MARR FAMILY"/>
    <property type="match status" value="1"/>
</dbReference>
<dbReference type="RefSeq" id="WP_229879780.1">
    <property type="nucleotide sequence ID" value="NZ_BMSQ01000035.1"/>
</dbReference>
<dbReference type="Gene3D" id="1.10.10.10">
    <property type="entry name" value="Winged helix-like DNA-binding domain superfamily/Winged helix DNA-binding domain"/>
    <property type="match status" value="1"/>
</dbReference>
<dbReference type="SUPFAM" id="SSF46785">
    <property type="entry name" value="Winged helix' DNA-binding domain"/>
    <property type="match status" value="1"/>
</dbReference>
<dbReference type="Pfam" id="PF12802">
    <property type="entry name" value="MarR_2"/>
    <property type="match status" value="1"/>
</dbReference>
<dbReference type="GO" id="GO:0003677">
    <property type="term" value="F:DNA binding"/>
    <property type="evidence" value="ECO:0007669"/>
    <property type="project" value="UniProtKB-KW"/>
</dbReference>
<dbReference type="AlphaFoldDB" id="A0A7W8B2I6"/>
<dbReference type="InterPro" id="IPR036390">
    <property type="entry name" value="WH_DNA-bd_sf"/>
</dbReference>
<dbReference type="SMART" id="SM00347">
    <property type="entry name" value="HTH_MARR"/>
    <property type="match status" value="1"/>
</dbReference>
<comment type="caution">
    <text evidence="2">The sequence shown here is derived from an EMBL/GenBank/DDBJ whole genome shotgun (WGS) entry which is preliminary data.</text>
</comment>
<dbReference type="PROSITE" id="PS50995">
    <property type="entry name" value="HTH_MARR_2"/>
    <property type="match status" value="1"/>
</dbReference>
<sequence length="157" mass="16545">MRAEAAGRRGGQQVPSMELAQLAGRLCAALDATTNSRVARYGLTRADYDVLAALRSAGGELRLKPTELAARCRLSSGGTSNVLRRMSESGYVVREADLADGRSAWAQLTEEGLLVTTRIQDAVAAVQERRLALLPPGAVDALSALLAQAADVLEAPE</sequence>
<dbReference type="EMBL" id="JACHJD010000016">
    <property type="protein sequence ID" value="MBB5107975.1"/>
    <property type="molecule type" value="Genomic_DNA"/>
</dbReference>
<reference evidence="2 3" key="1">
    <citation type="submission" date="2020-08" db="EMBL/GenBank/DDBJ databases">
        <title>Genomic Encyclopedia of Type Strains, Phase III (KMG-III): the genomes of soil and plant-associated and newly described type strains.</title>
        <authorList>
            <person name="Whitman W."/>
        </authorList>
    </citation>
    <scope>NUCLEOTIDE SEQUENCE [LARGE SCALE GENOMIC DNA]</scope>
    <source>
        <strain evidence="2 3">CECT 3146</strain>
    </source>
</reference>
<evidence type="ECO:0000313" key="3">
    <source>
        <dbReference type="Proteomes" id="UP000549009"/>
    </source>
</evidence>
<keyword evidence="2" id="KW-0238">DNA-binding</keyword>
<evidence type="ECO:0000259" key="1">
    <source>
        <dbReference type="PROSITE" id="PS50995"/>
    </source>
</evidence>
<dbReference type="InterPro" id="IPR036388">
    <property type="entry name" value="WH-like_DNA-bd_sf"/>
</dbReference>
<dbReference type="InterPro" id="IPR039422">
    <property type="entry name" value="MarR/SlyA-like"/>
</dbReference>
<organism evidence="2 3">
    <name type="scientific">Streptomyces spectabilis</name>
    <dbReference type="NCBI Taxonomy" id="68270"/>
    <lineage>
        <taxon>Bacteria</taxon>
        <taxon>Bacillati</taxon>
        <taxon>Actinomycetota</taxon>
        <taxon>Actinomycetes</taxon>
        <taxon>Kitasatosporales</taxon>
        <taxon>Streptomycetaceae</taxon>
        <taxon>Streptomyces</taxon>
    </lineage>
</organism>
<dbReference type="InterPro" id="IPR000835">
    <property type="entry name" value="HTH_MarR-typ"/>
</dbReference>
<dbReference type="PANTHER" id="PTHR33164:SF104">
    <property type="entry name" value="TRANSCRIPTIONAL REGULATORY PROTEIN"/>
    <property type="match status" value="1"/>
</dbReference>
<evidence type="ECO:0000313" key="2">
    <source>
        <dbReference type="EMBL" id="MBB5107975.1"/>
    </source>
</evidence>
<dbReference type="GO" id="GO:0003700">
    <property type="term" value="F:DNA-binding transcription factor activity"/>
    <property type="evidence" value="ECO:0007669"/>
    <property type="project" value="InterPro"/>
</dbReference>
<proteinExistence type="predicted"/>
<protein>
    <submittedName>
        <fullName evidence="2">DNA-binding MarR family transcriptional regulator</fullName>
    </submittedName>
</protein>
<dbReference type="GO" id="GO:0006950">
    <property type="term" value="P:response to stress"/>
    <property type="evidence" value="ECO:0007669"/>
    <property type="project" value="TreeGrafter"/>
</dbReference>
<accession>A0A7W8B2I6</accession>